<proteinExistence type="predicted"/>
<dbReference type="SUPFAM" id="SSF47413">
    <property type="entry name" value="lambda repressor-like DNA-binding domains"/>
    <property type="match status" value="1"/>
</dbReference>
<dbReference type="SUPFAM" id="SSF48452">
    <property type="entry name" value="TPR-like"/>
    <property type="match status" value="1"/>
</dbReference>
<dbReference type="SMART" id="SM00530">
    <property type="entry name" value="HTH_XRE"/>
    <property type="match status" value="1"/>
</dbReference>
<accession>A0A143HAM8</accession>
<reference evidence="3 4" key="1">
    <citation type="journal article" date="2016" name="Genome Announc.">
        <title>Whole-Genome Sequence of Rummeliibacillus stabekisii Strain PP9 Isolated from Antarctic Soil.</title>
        <authorList>
            <person name="da Mota F.F."/>
            <person name="Vollu R.E."/>
            <person name="Jurelevicius D."/>
            <person name="Seldin L."/>
        </authorList>
    </citation>
    <scope>NUCLEOTIDE SEQUENCE [LARGE SCALE GENOMIC DNA]</scope>
    <source>
        <strain evidence="3 4">PP9</strain>
    </source>
</reference>
<dbReference type="RefSeq" id="WP_066786477.1">
    <property type="nucleotide sequence ID" value="NZ_CP014806.1"/>
</dbReference>
<dbReference type="PROSITE" id="PS50943">
    <property type="entry name" value="HTH_CROC1"/>
    <property type="match status" value="1"/>
</dbReference>
<feature type="domain" description="HTH cro/C1-type" evidence="2">
    <location>
        <begin position="8"/>
        <end position="61"/>
    </location>
</feature>
<dbReference type="GO" id="GO:0003677">
    <property type="term" value="F:DNA binding"/>
    <property type="evidence" value="ECO:0007669"/>
    <property type="project" value="UniProtKB-KW"/>
</dbReference>
<reference evidence="4" key="2">
    <citation type="submission" date="2016-03" db="EMBL/GenBank/DDBJ databases">
        <authorList>
            <person name="Seldin L."/>
        </authorList>
    </citation>
    <scope>NUCLEOTIDE SEQUENCE [LARGE SCALE GENOMIC DNA]</scope>
    <source>
        <strain evidence="4">PP9</strain>
    </source>
</reference>
<dbReference type="InterPro" id="IPR011990">
    <property type="entry name" value="TPR-like_helical_dom_sf"/>
</dbReference>
<dbReference type="Gene3D" id="1.10.260.40">
    <property type="entry name" value="lambda repressor-like DNA-binding domains"/>
    <property type="match status" value="1"/>
</dbReference>
<protein>
    <recommendedName>
        <fullName evidence="2">HTH cro/C1-type domain-containing protein</fullName>
    </recommendedName>
</protein>
<dbReference type="InterPro" id="IPR050807">
    <property type="entry name" value="TransReg_Diox_bact_type"/>
</dbReference>
<dbReference type="AlphaFoldDB" id="A0A143HAM8"/>
<name>A0A143HAM8_9BACL</name>
<dbReference type="CDD" id="cd00093">
    <property type="entry name" value="HTH_XRE"/>
    <property type="match status" value="1"/>
</dbReference>
<keyword evidence="4" id="KW-1185">Reference proteome</keyword>
<organism evidence="3 4">
    <name type="scientific">Rummeliibacillus stabekisii</name>
    <dbReference type="NCBI Taxonomy" id="241244"/>
    <lineage>
        <taxon>Bacteria</taxon>
        <taxon>Bacillati</taxon>
        <taxon>Bacillota</taxon>
        <taxon>Bacilli</taxon>
        <taxon>Bacillales</taxon>
        <taxon>Caryophanaceae</taxon>
        <taxon>Rummeliibacillus</taxon>
    </lineage>
</organism>
<dbReference type="GO" id="GO:0005829">
    <property type="term" value="C:cytosol"/>
    <property type="evidence" value="ECO:0007669"/>
    <property type="project" value="TreeGrafter"/>
</dbReference>
<evidence type="ECO:0000313" key="4">
    <source>
        <dbReference type="Proteomes" id="UP000076021"/>
    </source>
</evidence>
<dbReference type="EMBL" id="CP014806">
    <property type="protein sequence ID" value="AMW98783.1"/>
    <property type="molecule type" value="Genomic_DNA"/>
</dbReference>
<dbReference type="Gene3D" id="1.25.40.10">
    <property type="entry name" value="Tetratricopeptide repeat domain"/>
    <property type="match status" value="1"/>
</dbReference>
<gene>
    <name evidence="3" type="ORF">ATY39_04570</name>
</gene>
<keyword evidence="1" id="KW-0238">DNA-binding</keyword>
<dbReference type="InterPro" id="IPR001387">
    <property type="entry name" value="Cro/C1-type_HTH"/>
</dbReference>
<dbReference type="InterPro" id="IPR010982">
    <property type="entry name" value="Lambda_DNA-bd_dom_sf"/>
</dbReference>
<sequence length="407" mass="48066">MNPLGERIRNLRKKHRMTLEACAGDQMTKGMLSLIENNKANPSIENLQYLARRLEVDVADLWGEMSNREYQELLQEGEQLLKEQVDPDYNAWIEKLEPFLPKLTQGYESARLLEIYSRILHYLQLEGWQDTADRASAIYDDLNITARQAGMVLFRVNVLFAQHQYQEALQKLLNERMLIERQGDYIDALTKLDLDYYEAIMRFAVGDSKEAIRVMNKAIHYSKKERIFYRIDHLYRLAAYQAMNDKDQEAFYYYEKKLQQYSDFAEDNITKWILCFIQIHYVIDNDKDYTKALELINNALVEHVMDEVSLDFLRIQEGKALYGLQRYEEASEVFKGVCIHHSIHHPFDLSILYVKDAYRALCEQVIGNEKIAKQLVKIAKQNMQLMPDSPYKEFVETVYYQINKENI</sequence>
<evidence type="ECO:0000256" key="1">
    <source>
        <dbReference type="ARBA" id="ARBA00023125"/>
    </source>
</evidence>
<dbReference type="GO" id="GO:0003700">
    <property type="term" value="F:DNA-binding transcription factor activity"/>
    <property type="evidence" value="ECO:0007669"/>
    <property type="project" value="TreeGrafter"/>
</dbReference>
<evidence type="ECO:0000313" key="3">
    <source>
        <dbReference type="EMBL" id="AMW98783.1"/>
    </source>
</evidence>
<dbReference type="KEGG" id="rst:ATY39_04570"/>
<dbReference type="Proteomes" id="UP000076021">
    <property type="component" value="Chromosome"/>
</dbReference>
<evidence type="ECO:0000259" key="2">
    <source>
        <dbReference type="PROSITE" id="PS50943"/>
    </source>
</evidence>
<dbReference type="STRING" id="241244.ATY39_04570"/>
<dbReference type="PANTHER" id="PTHR46797:SF1">
    <property type="entry name" value="METHYLPHOSPHONATE SYNTHASE"/>
    <property type="match status" value="1"/>
</dbReference>
<dbReference type="OrthoDB" id="290878at2"/>
<dbReference type="Pfam" id="PF01381">
    <property type="entry name" value="HTH_3"/>
    <property type="match status" value="1"/>
</dbReference>
<dbReference type="PANTHER" id="PTHR46797">
    <property type="entry name" value="HTH-TYPE TRANSCRIPTIONAL REGULATOR"/>
    <property type="match status" value="1"/>
</dbReference>